<dbReference type="OrthoDB" id="9553352at2"/>
<reference evidence="2" key="1">
    <citation type="submission" date="2016-10" db="EMBL/GenBank/DDBJ databases">
        <authorList>
            <person name="Varghese N."/>
            <person name="Submissions S."/>
        </authorList>
    </citation>
    <scope>NUCLEOTIDE SEQUENCE [LARGE SCALE GENOMIC DNA]</scope>
    <source>
        <strain evidence="2">CGMCC 1.2747</strain>
    </source>
</reference>
<accession>A0A1G8H3W2</accession>
<proteinExistence type="predicted"/>
<keyword evidence="2" id="KW-1185">Reference proteome</keyword>
<dbReference type="Proteomes" id="UP000199274">
    <property type="component" value="Unassembled WGS sequence"/>
</dbReference>
<sequence>MKSYMTQWNQIYNYWKGLNVPEVQIRDFIIGENTINSPWYDLKENRQQYFQETPLKETARHLSVTLKDKDQELIAAYKILAYMKYHQSQALFHPLKEVLDKFYVNPFHGWWHSQARIVLPHSVDYDYTIQRNSDEDWRNTIANAAKTWKDIAKDWAIIKIPDFMNYDSPEYEAFETFSQKKHEEKEYREYLRLKEKFENNN</sequence>
<evidence type="ECO:0000313" key="1">
    <source>
        <dbReference type="EMBL" id="SDI01372.1"/>
    </source>
</evidence>
<dbReference type="RefSeq" id="WP_139171440.1">
    <property type="nucleotide sequence ID" value="NZ_FNDB01000020.1"/>
</dbReference>
<dbReference type="AlphaFoldDB" id="A0A1G8H3W2"/>
<evidence type="ECO:0000313" key="2">
    <source>
        <dbReference type="Proteomes" id="UP000199274"/>
    </source>
</evidence>
<gene>
    <name evidence="1" type="ORF">SAMN04488062_12020</name>
</gene>
<dbReference type="EMBL" id="FNDB01000020">
    <property type="protein sequence ID" value="SDI01372.1"/>
    <property type="molecule type" value="Genomic_DNA"/>
</dbReference>
<dbReference type="STRING" id="178355.SAMN04488062_12020"/>
<name>A0A1G8H3W2_9FLAO</name>
<organism evidence="1 2">
    <name type="scientific">Flavobacterium omnivorum</name>
    <dbReference type="NCBI Taxonomy" id="178355"/>
    <lineage>
        <taxon>Bacteria</taxon>
        <taxon>Pseudomonadati</taxon>
        <taxon>Bacteroidota</taxon>
        <taxon>Flavobacteriia</taxon>
        <taxon>Flavobacteriales</taxon>
        <taxon>Flavobacteriaceae</taxon>
        <taxon>Flavobacterium</taxon>
    </lineage>
</organism>
<protein>
    <submittedName>
        <fullName evidence="1">Uncharacterized protein</fullName>
    </submittedName>
</protein>